<evidence type="ECO:0000259" key="1">
    <source>
        <dbReference type="Pfam" id="PF00534"/>
    </source>
</evidence>
<feature type="domain" description="Glycosyl transferase family 1" evidence="1">
    <location>
        <begin position="48"/>
        <end position="178"/>
    </location>
</feature>
<proteinExistence type="predicted"/>
<dbReference type="PANTHER" id="PTHR45947">
    <property type="entry name" value="SULFOQUINOVOSYL TRANSFERASE SQD2"/>
    <property type="match status" value="1"/>
</dbReference>
<evidence type="ECO:0000313" key="3">
    <source>
        <dbReference type="Proteomes" id="UP000664904"/>
    </source>
</evidence>
<protein>
    <submittedName>
        <fullName evidence="2">Glycosyltransferase family 4 protein</fullName>
    </submittedName>
</protein>
<reference evidence="2" key="1">
    <citation type="submission" date="2021-03" db="EMBL/GenBank/DDBJ databases">
        <title>Complete Genome of Pseudoalteromonas xiamenensis STKMTI.2, a new potential marine bacterium producing anti-Vibrio compounds.</title>
        <authorList>
            <person name="Handayani D.P."/>
            <person name="Isnansetyo A."/>
            <person name="Istiqomah I."/>
            <person name="Jumina J."/>
        </authorList>
    </citation>
    <scope>NUCLEOTIDE SEQUENCE</scope>
    <source>
        <strain evidence="2">STKMTI.2</strain>
    </source>
</reference>
<accession>A0A975DLE3</accession>
<dbReference type="KEGG" id="pxi:J5O05_07010"/>
<dbReference type="InterPro" id="IPR001296">
    <property type="entry name" value="Glyco_trans_1"/>
</dbReference>
<dbReference type="PANTHER" id="PTHR45947:SF3">
    <property type="entry name" value="SULFOQUINOVOSYL TRANSFERASE SQD2"/>
    <property type="match status" value="1"/>
</dbReference>
<organism evidence="2 3">
    <name type="scientific">Pseudoalteromonas xiamenensis</name>
    <dbReference type="NCBI Taxonomy" id="882626"/>
    <lineage>
        <taxon>Bacteria</taxon>
        <taxon>Pseudomonadati</taxon>
        <taxon>Pseudomonadota</taxon>
        <taxon>Gammaproteobacteria</taxon>
        <taxon>Alteromonadales</taxon>
        <taxon>Pseudoalteromonadaceae</taxon>
        <taxon>Pseudoalteromonas</taxon>
    </lineage>
</organism>
<dbReference type="RefSeq" id="WP_208844170.1">
    <property type="nucleotide sequence ID" value="NZ_CP072133.1"/>
</dbReference>
<gene>
    <name evidence="2" type="ORF">J5O05_07010</name>
</gene>
<dbReference type="EMBL" id="CP072133">
    <property type="protein sequence ID" value="QTH72546.1"/>
    <property type="molecule type" value="Genomic_DNA"/>
</dbReference>
<name>A0A975DLE3_9GAMM</name>
<dbReference type="AlphaFoldDB" id="A0A975DLE3"/>
<dbReference type="Proteomes" id="UP000664904">
    <property type="component" value="Chromosome"/>
</dbReference>
<dbReference type="GO" id="GO:0016757">
    <property type="term" value="F:glycosyltransferase activity"/>
    <property type="evidence" value="ECO:0007669"/>
    <property type="project" value="InterPro"/>
</dbReference>
<sequence>MNQELPLPQEPRNSLSKFLNCNNVVQLSHSVDVEVISDFDFGNKFCRNDVRVGFLGRLDESKGIKLFLDVYNSFSDTDKVRFYCAGKGAYSDKVISLAKSNSNFNYIGFIAERTQVKRFLSEIDFLLVPSLRSNSWEELFGLVIIEAMSQGVVVFATDHIGPVSILNHEVDGYILKEDMFVEECCKYLVQEKGLFKPVALEAIIASKKYKLDVLASEWEKYL</sequence>
<dbReference type="Pfam" id="PF00534">
    <property type="entry name" value="Glycos_transf_1"/>
    <property type="match status" value="1"/>
</dbReference>
<dbReference type="Gene3D" id="3.40.50.2000">
    <property type="entry name" value="Glycogen Phosphorylase B"/>
    <property type="match status" value="1"/>
</dbReference>
<keyword evidence="3" id="KW-1185">Reference proteome</keyword>
<dbReference type="InterPro" id="IPR050194">
    <property type="entry name" value="Glycosyltransferase_grp1"/>
</dbReference>
<dbReference type="SUPFAM" id="SSF53756">
    <property type="entry name" value="UDP-Glycosyltransferase/glycogen phosphorylase"/>
    <property type="match status" value="1"/>
</dbReference>
<evidence type="ECO:0000313" key="2">
    <source>
        <dbReference type="EMBL" id="QTH72546.1"/>
    </source>
</evidence>